<accession>A0A557QXA3</accession>
<evidence type="ECO:0000313" key="2">
    <source>
        <dbReference type="Proteomes" id="UP000319502"/>
    </source>
</evidence>
<dbReference type="EMBL" id="VMNK01000006">
    <property type="protein sequence ID" value="TVO57545.1"/>
    <property type="molecule type" value="Genomic_DNA"/>
</dbReference>
<dbReference type="OrthoDB" id="8527781at2"/>
<gene>
    <name evidence="1" type="ORF">FHP91_07665</name>
</gene>
<dbReference type="Proteomes" id="UP000319502">
    <property type="component" value="Unassembled WGS sequence"/>
</dbReference>
<keyword evidence="2" id="KW-1185">Reference proteome</keyword>
<proteinExistence type="predicted"/>
<dbReference type="AlphaFoldDB" id="A0A557QXA3"/>
<evidence type="ECO:0008006" key="3">
    <source>
        <dbReference type="Google" id="ProtNLM"/>
    </source>
</evidence>
<protein>
    <recommendedName>
        <fullName evidence="3">ArsR family transcriptional regulator</fullName>
    </recommendedName>
</protein>
<evidence type="ECO:0000313" key="1">
    <source>
        <dbReference type="EMBL" id="TVO57545.1"/>
    </source>
</evidence>
<organism evidence="1 2">
    <name type="scientific">Denitromonas halophila</name>
    <dbReference type="NCBI Taxonomy" id="1629404"/>
    <lineage>
        <taxon>Bacteria</taxon>
        <taxon>Pseudomonadati</taxon>
        <taxon>Pseudomonadota</taxon>
        <taxon>Betaproteobacteria</taxon>
        <taxon>Rhodocyclales</taxon>
        <taxon>Zoogloeaceae</taxon>
        <taxon>Denitromonas</taxon>
    </lineage>
</organism>
<dbReference type="RefSeq" id="WP_144309018.1">
    <property type="nucleotide sequence ID" value="NZ_VMNK01000006.1"/>
</dbReference>
<name>A0A557QXA3_9RHOO</name>
<comment type="caution">
    <text evidence="1">The sequence shown here is derived from an EMBL/GenBank/DDBJ whole genome shotgun (WGS) entry which is preliminary data.</text>
</comment>
<reference evidence="1 2" key="1">
    <citation type="submission" date="2019-07" db="EMBL/GenBank/DDBJ databases">
        <title>The pathways for chlorine oxyanion respiration interact through the shared metabolite chlorate.</title>
        <authorList>
            <person name="Barnum T.P."/>
            <person name="Cheng Y."/>
            <person name="Hill K.A."/>
            <person name="Lucas L.N."/>
            <person name="Carlson H.K."/>
            <person name="Coates J.D."/>
        </authorList>
    </citation>
    <scope>NUCLEOTIDE SEQUENCE [LARGE SCALE GENOMIC DNA]</scope>
    <source>
        <strain evidence="1 2">SFB-3</strain>
    </source>
</reference>
<sequence length="90" mass="9810">MTIAERQAELTRRRAIIALLFFAPGQTLTARALRDELEAVHGQVATVDKVRADLLWLADVGLISHAADTASITERGRDVVMDRAVMPGEA</sequence>